<evidence type="ECO:0000313" key="1">
    <source>
        <dbReference type="EMBL" id="APF18703.1"/>
    </source>
</evidence>
<sequence length="60" mass="6713">MNQGSTAATKTNRNARKVIFSQITPIIAEKEKTNYFERKIKQIGAIYAGAVPKVKDNVFL</sequence>
<accession>A0A1J1C7T2</accession>
<dbReference type="EMBL" id="CP018099">
    <property type="protein sequence ID" value="APF18703.1"/>
    <property type="molecule type" value="Genomic_DNA"/>
</dbReference>
<gene>
    <name evidence="1" type="ORF">Cabys_1954</name>
</gene>
<name>A0A1J1C7T2_CALAY</name>
<dbReference type="Proteomes" id="UP000183868">
    <property type="component" value="Chromosome"/>
</dbReference>
<reference evidence="1 2" key="1">
    <citation type="submission" date="2016-11" db="EMBL/GenBank/DDBJ databases">
        <title>Genomic analysis of Caldithrix abyssi and proposal of a novel bacterial phylum Caldithrichaeota.</title>
        <authorList>
            <person name="Kublanov I."/>
            <person name="Sigalova O."/>
            <person name="Gavrilov S."/>
            <person name="Lebedinsky A."/>
            <person name="Ivanova N."/>
            <person name="Daum C."/>
            <person name="Reddy T."/>
            <person name="Klenk H.P."/>
            <person name="Goker M."/>
            <person name="Reva O."/>
            <person name="Miroshnichenko M."/>
            <person name="Kyprides N."/>
            <person name="Woyke T."/>
            <person name="Gelfand M."/>
        </authorList>
    </citation>
    <scope>NUCLEOTIDE SEQUENCE [LARGE SCALE GENOMIC DNA]</scope>
    <source>
        <strain evidence="1 2">LF13</strain>
    </source>
</reference>
<dbReference type="AlphaFoldDB" id="A0A1J1C7T2"/>
<proteinExistence type="predicted"/>
<protein>
    <submittedName>
        <fullName evidence="1">Uncharacterized protein</fullName>
    </submittedName>
</protein>
<organism evidence="1 2">
    <name type="scientific">Caldithrix abyssi DSM 13497</name>
    <dbReference type="NCBI Taxonomy" id="880073"/>
    <lineage>
        <taxon>Bacteria</taxon>
        <taxon>Pseudomonadati</taxon>
        <taxon>Calditrichota</taxon>
        <taxon>Calditrichia</taxon>
        <taxon>Calditrichales</taxon>
        <taxon>Calditrichaceae</taxon>
        <taxon>Caldithrix</taxon>
    </lineage>
</organism>
<dbReference type="KEGG" id="caby:Cabys_1954"/>
<evidence type="ECO:0000313" key="2">
    <source>
        <dbReference type="Proteomes" id="UP000183868"/>
    </source>
</evidence>